<dbReference type="NCBIfam" id="TIGR04056">
    <property type="entry name" value="OMP_RagA_SusC"/>
    <property type="match status" value="1"/>
</dbReference>
<evidence type="ECO:0000259" key="8">
    <source>
        <dbReference type="Pfam" id="PF07715"/>
    </source>
</evidence>
<evidence type="ECO:0000256" key="2">
    <source>
        <dbReference type="ARBA" id="ARBA00022448"/>
    </source>
</evidence>
<dbReference type="NCBIfam" id="TIGR04057">
    <property type="entry name" value="SusC_RagA_signa"/>
    <property type="match status" value="1"/>
</dbReference>
<comment type="similarity">
    <text evidence="7">Belongs to the TonB-dependent receptor family.</text>
</comment>
<dbReference type="Proteomes" id="UP000636004">
    <property type="component" value="Unassembled WGS sequence"/>
</dbReference>
<dbReference type="Gene3D" id="2.60.40.1120">
    <property type="entry name" value="Carboxypeptidase-like, regulatory domain"/>
    <property type="match status" value="1"/>
</dbReference>
<dbReference type="Pfam" id="PF07715">
    <property type="entry name" value="Plug"/>
    <property type="match status" value="1"/>
</dbReference>
<evidence type="ECO:0000313" key="10">
    <source>
        <dbReference type="Proteomes" id="UP000636004"/>
    </source>
</evidence>
<dbReference type="EMBL" id="BMWZ01000006">
    <property type="protein sequence ID" value="GGZ87995.1"/>
    <property type="molecule type" value="Genomic_DNA"/>
</dbReference>
<dbReference type="InterPro" id="IPR023996">
    <property type="entry name" value="TonB-dep_OMP_SusC/RagA"/>
</dbReference>
<keyword evidence="3 7" id="KW-1134">Transmembrane beta strand</keyword>
<evidence type="ECO:0000256" key="5">
    <source>
        <dbReference type="ARBA" id="ARBA00023136"/>
    </source>
</evidence>
<dbReference type="PROSITE" id="PS52016">
    <property type="entry name" value="TONB_DEPENDENT_REC_3"/>
    <property type="match status" value="1"/>
</dbReference>
<evidence type="ECO:0000256" key="4">
    <source>
        <dbReference type="ARBA" id="ARBA00022692"/>
    </source>
</evidence>
<dbReference type="InterPro" id="IPR012910">
    <property type="entry name" value="Plug_dom"/>
</dbReference>
<organism evidence="9 10">
    <name type="scientific">Algibacter mikhailovii</name>
    <dbReference type="NCBI Taxonomy" id="425498"/>
    <lineage>
        <taxon>Bacteria</taxon>
        <taxon>Pseudomonadati</taxon>
        <taxon>Bacteroidota</taxon>
        <taxon>Flavobacteriia</taxon>
        <taxon>Flavobacteriales</taxon>
        <taxon>Flavobacteriaceae</taxon>
        <taxon>Algibacter</taxon>
    </lineage>
</organism>
<comment type="caution">
    <text evidence="9">The sequence shown here is derived from an EMBL/GenBank/DDBJ whole genome shotgun (WGS) entry which is preliminary data.</text>
</comment>
<proteinExistence type="inferred from homology"/>
<dbReference type="InterPro" id="IPR008969">
    <property type="entry name" value="CarboxyPept-like_regulatory"/>
</dbReference>
<dbReference type="GO" id="GO:0009279">
    <property type="term" value="C:cell outer membrane"/>
    <property type="evidence" value="ECO:0007669"/>
    <property type="project" value="UniProtKB-SubCell"/>
</dbReference>
<sequence length="1050" mass="115842">MIGYMKINLFVSSKHRTFLTALLFVLGVGLVQAQTKIVKGNVTDQGIPLPGVSIAVKGTSKGVVTDFDGAYEIQVENDDILIFNYIGYEDQEISVNGKSTINVALEENLESLEEVVVIGYGAQKKRELTGAVAQVQAEDIERIATSDIGNAIQGQIAGVNVTASSGQPGSDAVILIRGINSVFGSNEPLYVVDGIPQDGNPQLSVAEIQTIDVLKDAASAAIYGTRGSSGVILITTKSGKVGKMNIGINSYYGVQDITSEVPLSNFDQFMYTEFLRLNNVNGTFSNNSFTTLEQNPANFTNDTSLMDILQVDMAPIQNHAINISGGKQGLTYNVSVNYFDQVGSLINSGLERLNVRVNTTYKKDKWTVTTGVGLRTDEQSYTPWQILLDGYKYKPYQPQLDPDAPTIDESSGVNTSNDALNLSFLSAKLQQTDVRNGDNFNFRTQVDFQLHENLKLTARASLNRTNNTRVRVNPLFVSFDIDGNVIPQQIRSGVRNTSDRSTGQSIDGIITYNKQFGDHQLTLVGAYTTEKYTRTSFFAERFDIFNNEITNLNGTTLDPNVGTGTGWNQDRENTLIGMLGRAQYDYKGKYLFSASLRRDGTSRFSEANRWIYAPSLSAGWVVSDEYGWDKIFGDTFNFLKVRFSYGTTGNQSILDYSTQPTVGLGHDYVFGTGTEQELALGAIQEAFKNPDAKWEKKIEKNFGMDFGFFKNKLTVTSELYDGSRTNMLFPVVLPPSVGAGTGNNSSVVLNVGDMRNYGMEWSANYKHQGKFSWNIGVNYSANKNLITRMSDSNKFSFLSGSQVAPGLPGEDLVTALREGYEAGAFFLIETDGLVRTEEELAEYRELDPTAELGSLRYVDQLTEDTNNDGIPDAGDGLITTEDRVYSGSAAPEYELGLNFNANYKGFDFSMNWYSAIGGEIINGSKAYAYKQGTHRDLVYSWSPNNTASNIPAYRGRDNANFRGYTDLWIQDGSFARLKNITLGYSLPRKLTQKMKIQKLRFYIAADNLLTITDYDGFDPEVGNDGLNTRGIDAGVYPISAQYRAGLEFKF</sequence>
<evidence type="ECO:0000256" key="7">
    <source>
        <dbReference type="PROSITE-ProRule" id="PRU01360"/>
    </source>
</evidence>
<keyword evidence="4 7" id="KW-0812">Transmembrane</keyword>
<evidence type="ECO:0000256" key="6">
    <source>
        <dbReference type="ARBA" id="ARBA00023237"/>
    </source>
</evidence>
<keyword evidence="5 7" id="KW-0472">Membrane</keyword>
<protein>
    <submittedName>
        <fullName evidence="9">SusC/RagA family TonB-linked outer membrane protein</fullName>
    </submittedName>
</protein>
<dbReference type="Pfam" id="PF13715">
    <property type="entry name" value="CarbopepD_reg_2"/>
    <property type="match status" value="1"/>
</dbReference>
<evidence type="ECO:0000313" key="9">
    <source>
        <dbReference type="EMBL" id="GGZ87995.1"/>
    </source>
</evidence>
<dbReference type="SUPFAM" id="SSF49464">
    <property type="entry name" value="Carboxypeptidase regulatory domain-like"/>
    <property type="match status" value="1"/>
</dbReference>
<dbReference type="Gene3D" id="2.40.170.20">
    <property type="entry name" value="TonB-dependent receptor, beta-barrel domain"/>
    <property type="match status" value="1"/>
</dbReference>
<reference evidence="9" key="2">
    <citation type="submission" date="2020-09" db="EMBL/GenBank/DDBJ databases">
        <authorList>
            <person name="Sun Q."/>
            <person name="Kim S."/>
        </authorList>
    </citation>
    <scope>NUCLEOTIDE SEQUENCE</scope>
    <source>
        <strain evidence="9">KCTC 12710</strain>
    </source>
</reference>
<dbReference type="AlphaFoldDB" id="A0A918R6S4"/>
<accession>A0A918R6S4</accession>
<keyword evidence="10" id="KW-1185">Reference proteome</keyword>
<dbReference type="SUPFAM" id="SSF56935">
    <property type="entry name" value="Porins"/>
    <property type="match status" value="1"/>
</dbReference>
<dbReference type="InterPro" id="IPR036942">
    <property type="entry name" value="Beta-barrel_TonB_sf"/>
</dbReference>
<dbReference type="Gene3D" id="2.170.130.10">
    <property type="entry name" value="TonB-dependent receptor, plug domain"/>
    <property type="match status" value="1"/>
</dbReference>
<dbReference type="InterPro" id="IPR039426">
    <property type="entry name" value="TonB-dep_rcpt-like"/>
</dbReference>
<feature type="domain" description="TonB-dependent receptor plug" evidence="8">
    <location>
        <begin position="124"/>
        <end position="231"/>
    </location>
</feature>
<keyword evidence="6 7" id="KW-0998">Cell outer membrane</keyword>
<evidence type="ECO:0000256" key="3">
    <source>
        <dbReference type="ARBA" id="ARBA00022452"/>
    </source>
</evidence>
<gene>
    <name evidence="9" type="ORF">GCM10007028_27860</name>
</gene>
<name>A0A918R6S4_9FLAO</name>
<dbReference type="InterPro" id="IPR037066">
    <property type="entry name" value="Plug_dom_sf"/>
</dbReference>
<evidence type="ECO:0000256" key="1">
    <source>
        <dbReference type="ARBA" id="ARBA00004571"/>
    </source>
</evidence>
<keyword evidence="2 7" id="KW-0813">Transport</keyword>
<dbReference type="InterPro" id="IPR023997">
    <property type="entry name" value="TonB-dep_OMP_SusC/RagA_CS"/>
</dbReference>
<comment type="subcellular location">
    <subcellularLocation>
        <location evidence="1 7">Cell outer membrane</location>
        <topology evidence="1 7">Multi-pass membrane protein</topology>
    </subcellularLocation>
</comment>
<reference evidence="9" key="1">
    <citation type="journal article" date="2014" name="Int. J. Syst. Evol. Microbiol.">
        <title>Complete genome sequence of Corynebacterium casei LMG S-19264T (=DSM 44701T), isolated from a smear-ripened cheese.</title>
        <authorList>
            <consortium name="US DOE Joint Genome Institute (JGI-PGF)"/>
            <person name="Walter F."/>
            <person name="Albersmeier A."/>
            <person name="Kalinowski J."/>
            <person name="Ruckert C."/>
        </authorList>
    </citation>
    <scope>NUCLEOTIDE SEQUENCE</scope>
    <source>
        <strain evidence="9">KCTC 12710</strain>
    </source>
</reference>